<gene>
    <name evidence="10" type="ORF">Fcan01_27143</name>
</gene>
<evidence type="ECO:0000256" key="6">
    <source>
        <dbReference type="ARBA" id="ARBA00023136"/>
    </source>
</evidence>
<dbReference type="PANTHER" id="PTHR31584">
    <property type="entry name" value="TUMOR PROTEIN P53-INDUCIBLE PROTEIN 11"/>
    <property type="match status" value="1"/>
</dbReference>
<feature type="compositionally biased region" description="Basic and acidic residues" evidence="8">
    <location>
        <begin position="74"/>
        <end position="99"/>
    </location>
</feature>
<keyword evidence="11" id="KW-1185">Reference proteome</keyword>
<accession>A0A226CYR6</accession>
<evidence type="ECO:0000256" key="2">
    <source>
        <dbReference type="ARBA" id="ARBA00019449"/>
    </source>
</evidence>
<evidence type="ECO:0000313" key="10">
    <source>
        <dbReference type="EMBL" id="OXA38103.1"/>
    </source>
</evidence>
<feature type="region of interest" description="Disordered" evidence="8">
    <location>
        <begin position="74"/>
        <end position="103"/>
    </location>
</feature>
<keyword evidence="5 9" id="KW-1133">Transmembrane helix</keyword>
<feature type="transmembrane region" description="Helical" evidence="9">
    <location>
        <begin position="212"/>
        <end position="232"/>
    </location>
</feature>
<sequence>MPPSKTRRRRCATTIRASTKGCREGGGGRKPATKIKPRIQHGQHRVVSSSSLTFFLRGGSEWMDVQVLGVNREAEEKAGRQQQARRGDKMKHSSGDLHSRLKTRKMLGVGETDNGDIHRSKISQVLGHNEHLYLKLPKGYWNWQGFLASLLAFQAGFIILLPESSAQLGLIGVQTPTHYVPSQYYAVTMLALSYLIWKFLNIKDKMVTRATLVAILLHFSSLCAVDLLHAIRSGQWSTLVDVKGLTMMGLRGLTLIVSFTYLYRMGTATSGLRKSPSYKDVSSDHNNTANQNRRE</sequence>
<dbReference type="InterPro" id="IPR028266">
    <property type="entry name" value="TP53I11"/>
</dbReference>
<feature type="compositionally biased region" description="Polar residues" evidence="8">
    <location>
        <begin position="284"/>
        <end position="295"/>
    </location>
</feature>
<reference evidence="10 11" key="1">
    <citation type="submission" date="2015-12" db="EMBL/GenBank/DDBJ databases">
        <title>The genome of Folsomia candida.</title>
        <authorList>
            <person name="Faddeeva A."/>
            <person name="Derks M.F."/>
            <person name="Anvar Y."/>
            <person name="Smit S."/>
            <person name="Van Straalen N."/>
            <person name="Roelofs D."/>
        </authorList>
    </citation>
    <scope>NUCLEOTIDE SEQUENCE [LARGE SCALE GENOMIC DNA]</scope>
    <source>
        <strain evidence="10 11">VU population</strain>
        <tissue evidence="10">Whole body</tissue>
    </source>
</reference>
<organism evidence="10 11">
    <name type="scientific">Folsomia candida</name>
    <name type="common">Springtail</name>
    <dbReference type="NCBI Taxonomy" id="158441"/>
    <lineage>
        <taxon>Eukaryota</taxon>
        <taxon>Metazoa</taxon>
        <taxon>Ecdysozoa</taxon>
        <taxon>Arthropoda</taxon>
        <taxon>Hexapoda</taxon>
        <taxon>Collembola</taxon>
        <taxon>Entomobryomorpha</taxon>
        <taxon>Isotomoidea</taxon>
        <taxon>Isotomidae</taxon>
        <taxon>Proisotominae</taxon>
        <taxon>Folsomia</taxon>
    </lineage>
</organism>
<feature type="region of interest" description="Disordered" evidence="8">
    <location>
        <begin position="271"/>
        <end position="295"/>
    </location>
</feature>
<evidence type="ECO:0000313" key="11">
    <source>
        <dbReference type="Proteomes" id="UP000198287"/>
    </source>
</evidence>
<name>A0A226CYR6_FOLCA</name>
<keyword evidence="4 9" id="KW-0812">Transmembrane</keyword>
<keyword evidence="6 9" id="KW-0472">Membrane</keyword>
<dbReference type="AlphaFoldDB" id="A0A226CYR6"/>
<protein>
    <recommendedName>
        <fullName evidence="2">Tumor protein p53-inducible protein 11</fullName>
    </recommendedName>
    <alternativeName>
        <fullName evidence="7">p53-induced gene 11 protein</fullName>
    </alternativeName>
</protein>
<proteinExistence type="predicted"/>
<dbReference type="OrthoDB" id="6243248at2759"/>
<dbReference type="Pfam" id="PF14936">
    <property type="entry name" value="p53-inducible11"/>
    <property type="match status" value="1"/>
</dbReference>
<evidence type="ECO:0000256" key="9">
    <source>
        <dbReference type="SAM" id="Phobius"/>
    </source>
</evidence>
<dbReference type="PANTHER" id="PTHR31584:SF1">
    <property type="entry name" value="TUMOR PROTEIN P53-INDUCIBLE PROTEIN 11"/>
    <property type="match status" value="1"/>
</dbReference>
<evidence type="ECO:0000256" key="4">
    <source>
        <dbReference type="ARBA" id="ARBA00022692"/>
    </source>
</evidence>
<dbReference type="GO" id="GO:0016020">
    <property type="term" value="C:membrane"/>
    <property type="evidence" value="ECO:0007669"/>
    <property type="project" value="UniProtKB-SubCell"/>
</dbReference>
<evidence type="ECO:0000256" key="8">
    <source>
        <dbReference type="SAM" id="MobiDB-lite"/>
    </source>
</evidence>
<feature type="transmembrane region" description="Helical" evidence="9">
    <location>
        <begin position="244"/>
        <end position="263"/>
    </location>
</feature>
<evidence type="ECO:0000256" key="3">
    <source>
        <dbReference type="ARBA" id="ARBA00022553"/>
    </source>
</evidence>
<feature type="transmembrane region" description="Helical" evidence="9">
    <location>
        <begin position="182"/>
        <end position="200"/>
    </location>
</feature>
<keyword evidence="3" id="KW-0597">Phosphoprotein</keyword>
<feature type="transmembrane region" description="Helical" evidence="9">
    <location>
        <begin position="140"/>
        <end position="162"/>
    </location>
</feature>
<evidence type="ECO:0000256" key="7">
    <source>
        <dbReference type="ARBA" id="ARBA00032100"/>
    </source>
</evidence>
<evidence type="ECO:0000256" key="1">
    <source>
        <dbReference type="ARBA" id="ARBA00004141"/>
    </source>
</evidence>
<comment type="caution">
    <text evidence="10">The sequence shown here is derived from an EMBL/GenBank/DDBJ whole genome shotgun (WGS) entry which is preliminary data.</text>
</comment>
<dbReference type="Proteomes" id="UP000198287">
    <property type="component" value="Unassembled WGS sequence"/>
</dbReference>
<comment type="subcellular location">
    <subcellularLocation>
        <location evidence="1">Membrane</location>
        <topology evidence="1">Multi-pass membrane protein</topology>
    </subcellularLocation>
</comment>
<dbReference type="EMBL" id="LNIX01000048">
    <property type="protein sequence ID" value="OXA38103.1"/>
    <property type="molecule type" value="Genomic_DNA"/>
</dbReference>
<evidence type="ECO:0000256" key="5">
    <source>
        <dbReference type="ARBA" id="ARBA00022989"/>
    </source>
</evidence>